<dbReference type="EMBL" id="BMAO01021787">
    <property type="protein sequence ID" value="GFQ77393.1"/>
    <property type="molecule type" value="Genomic_DNA"/>
</dbReference>
<comment type="caution">
    <text evidence="2">The sequence shown here is derived from an EMBL/GenBank/DDBJ whole genome shotgun (WGS) entry which is preliminary data.</text>
</comment>
<feature type="region of interest" description="Disordered" evidence="1">
    <location>
        <begin position="60"/>
        <end position="82"/>
    </location>
</feature>
<evidence type="ECO:0000256" key="1">
    <source>
        <dbReference type="SAM" id="MobiDB-lite"/>
    </source>
</evidence>
<feature type="region of interest" description="Disordered" evidence="1">
    <location>
        <begin position="1"/>
        <end position="39"/>
    </location>
</feature>
<dbReference type="OrthoDB" id="8040188at2759"/>
<dbReference type="AlphaFoldDB" id="A0A8X6FDM3"/>
<feature type="compositionally biased region" description="Basic and acidic residues" evidence="1">
    <location>
        <begin position="17"/>
        <end position="39"/>
    </location>
</feature>
<proteinExistence type="predicted"/>
<dbReference type="Proteomes" id="UP000887116">
    <property type="component" value="Unassembled WGS sequence"/>
</dbReference>
<name>A0A8X6FDM3_TRICU</name>
<keyword evidence="3" id="KW-1185">Reference proteome</keyword>
<evidence type="ECO:0000313" key="3">
    <source>
        <dbReference type="Proteomes" id="UP000887116"/>
    </source>
</evidence>
<feature type="compositionally biased region" description="Basic residues" evidence="1">
    <location>
        <begin position="1"/>
        <end position="15"/>
    </location>
</feature>
<evidence type="ECO:0000313" key="2">
    <source>
        <dbReference type="EMBL" id="GFQ77393.1"/>
    </source>
</evidence>
<protein>
    <submittedName>
        <fullName evidence="2">Uncharacterized protein</fullName>
    </submittedName>
</protein>
<organism evidence="2 3">
    <name type="scientific">Trichonephila clavata</name>
    <name type="common">Joro spider</name>
    <name type="synonym">Nephila clavata</name>
    <dbReference type="NCBI Taxonomy" id="2740835"/>
    <lineage>
        <taxon>Eukaryota</taxon>
        <taxon>Metazoa</taxon>
        <taxon>Ecdysozoa</taxon>
        <taxon>Arthropoda</taxon>
        <taxon>Chelicerata</taxon>
        <taxon>Arachnida</taxon>
        <taxon>Araneae</taxon>
        <taxon>Araneomorphae</taxon>
        <taxon>Entelegynae</taxon>
        <taxon>Araneoidea</taxon>
        <taxon>Nephilidae</taxon>
        <taxon>Trichonephila</taxon>
    </lineage>
</organism>
<reference evidence="2" key="1">
    <citation type="submission" date="2020-07" db="EMBL/GenBank/DDBJ databases">
        <title>Multicomponent nature underlies the extraordinary mechanical properties of spider dragline silk.</title>
        <authorList>
            <person name="Kono N."/>
            <person name="Nakamura H."/>
            <person name="Mori M."/>
            <person name="Yoshida Y."/>
            <person name="Ohtoshi R."/>
            <person name="Malay A.D."/>
            <person name="Moran D.A.P."/>
            <person name="Tomita M."/>
            <person name="Numata K."/>
            <person name="Arakawa K."/>
        </authorList>
    </citation>
    <scope>NUCLEOTIDE SEQUENCE</scope>
</reference>
<accession>A0A8X6FDM3</accession>
<sequence length="288" mass="32647">MPMRKRGSLGRKTVKSKAVDHTRAAEASDEKRARFQADQVRHSLARAAETPEQYQMRLHSQQVRQNASRAAETPEQMQSRLHEDQVRHRVARAAETPIQHVARLLGLRKQRNVAITLKWKAQMHDGFMYNPRYDYESNNLLDIGGMSNVCLKCSALKWKGETPGMCCSSGKLPPILKPPEPLCSLLKGKTAQSKDFVKHIRLFNNMFSMTSFKSNFVLNNGWTRSRSKAKCTTMLDLFIQPMLKTANISRFTSCEKMSKCKHDWICLAVLLAETLSSLPSPATQAGQR</sequence>
<gene>
    <name evidence="2" type="primary">AVEN_79565_1</name>
    <name evidence="2" type="ORF">TNCT_278751</name>
</gene>